<gene>
    <name evidence="3" type="ORF">SAMN04489716_7562</name>
</gene>
<feature type="region of interest" description="Disordered" evidence="1">
    <location>
        <begin position="1"/>
        <end position="81"/>
    </location>
</feature>
<dbReference type="EMBL" id="LT629758">
    <property type="protein sequence ID" value="SDT76252.1"/>
    <property type="molecule type" value="Genomic_DNA"/>
</dbReference>
<dbReference type="RefSeq" id="WP_092552318.1">
    <property type="nucleotide sequence ID" value="NZ_BOMJ01000026.1"/>
</dbReference>
<organism evidence="3 4">
    <name type="scientific">Actinoplanes derwentensis</name>
    <dbReference type="NCBI Taxonomy" id="113562"/>
    <lineage>
        <taxon>Bacteria</taxon>
        <taxon>Bacillati</taxon>
        <taxon>Actinomycetota</taxon>
        <taxon>Actinomycetes</taxon>
        <taxon>Micromonosporales</taxon>
        <taxon>Micromonosporaceae</taxon>
        <taxon>Actinoplanes</taxon>
    </lineage>
</organism>
<reference evidence="3 4" key="1">
    <citation type="submission" date="2016-10" db="EMBL/GenBank/DDBJ databases">
        <authorList>
            <person name="de Groot N.N."/>
        </authorList>
    </citation>
    <scope>NUCLEOTIDE SEQUENCE [LARGE SCALE GENOMIC DNA]</scope>
    <source>
        <strain evidence="3 4">DSM 43941</strain>
    </source>
</reference>
<feature type="transmembrane region" description="Helical" evidence="2">
    <location>
        <begin position="235"/>
        <end position="255"/>
    </location>
</feature>
<dbReference type="AlphaFoldDB" id="A0A1H2D1B5"/>
<dbReference type="OrthoDB" id="3386494at2"/>
<keyword evidence="4" id="KW-1185">Reference proteome</keyword>
<evidence type="ECO:0000256" key="2">
    <source>
        <dbReference type="SAM" id="Phobius"/>
    </source>
</evidence>
<name>A0A1H2D1B5_9ACTN</name>
<feature type="region of interest" description="Disordered" evidence="1">
    <location>
        <begin position="100"/>
        <end position="124"/>
    </location>
</feature>
<sequence>MTGNPPQPGETPASPGDPWTYVTESLSLPLERPAPKNPPLTTAGELMIIEPRPGEAPTPLPPVESVESPRPGVTPLPEVSGSPEVTARLERMENSPFWLSEEERRAAEQRTDYEPPRSRHRPPARNPVTALGALVLLSLLAAFFGWVSAEPFWLAVGHGDAGYATTTRCDGDGLTQQCTGRFATTDGSLIVAGVTLLGISGDGRQPGAIAPARMVSPSSDQVYTATTGALTHLRWGIGFLLVLICGYGITVATGARRMPSRPARRGAVIASFLGPVLLLGGFLIAAY</sequence>
<evidence type="ECO:0000313" key="3">
    <source>
        <dbReference type="EMBL" id="SDT76252.1"/>
    </source>
</evidence>
<feature type="transmembrane region" description="Helical" evidence="2">
    <location>
        <begin position="267"/>
        <end position="286"/>
    </location>
</feature>
<keyword evidence="2" id="KW-0472">Membrane</keyword>
<protein>
    <submittedName>
        <fullName evidence="3">Uncharacterized protein</fullName>
    </submittedName>
</protein>
<dbReference type="Proteomes" id="UP000198688">
    <property type="component" value="Chromosome I"/>
</dbReference>
<keyword evidence="2" id="KW-1133">Transmembrane helix</keyword>
<accession>A0A1H2D1B5</accession>
<keyword evidence="2" id="KW-0812">Transmembrane</keyword>
<feature type="compositionally biased region" description="Basic and acidic residues" evidence="1">
    <location>
        <begin position="101"/>
        <end position="117"/>
    </location>
</feature>
<proteinExistence type="predicted"/>
<evidence type="ECO:0000313" key="4">
    <source>
        <dbReference type="Proteomes" id="UP000198688"/>
    </source>
</evidence>
<evidence type="ECO:0000256" key="1">
    <source>
        <dbReference type="SAM" id="MobiDB-lite"/>
    </source>
</evidence>
<feature type="transmembrane region" description="Helical" evidence="2">
    <location>
        <begin position="128"/>
        <end position="147"/>
    </location>
</feature>